<evidence type="ECO:0000256" key="2">
    <source>
        <dbReference type="ARBA" id="ARBA00022980"/>
    </source>
</evidence>
<accession>A0A8M1FBV1</accession>
<feature type="region of interest" description="Disordered" evidence="5">
    <location>
        <begin position="216"/>
        <end position="243"/>
    </location>
</feature>
<dbReference type="GO" id="GO:0003735">
    <property type="term" value="F:structural constituent of ribosome"/>
    <property type="evidence" value="ECO:0007669"/>
    <property type="project" value="InterPro"/>
</dbReference>
<dbReference type="PANTHER" id="PTHR11502">
    <property type="entry name" value="40S RIBOSOMAL PROTEIN S6"/>
    <property type="match status" value="1"/>
</dbReference>
<dbReference type="SMART" id="SM01405">
    <property type="entry name" value="Ribosomal_S6e"/>
    <property type="match status" value="1"/>
</dbReference>
<dbReference type="InterPro" id="IPR001377">
    <property type="entry name" value="Ribosomal_eS6"/>
</dbReference>
<dbReference type="RefSeq" id="XP_040479362.1">
    <property type="nucleotide sequence ID" value="XM_040623428.1"/>
</dbReference>
<comment type="similarity">
    <text evidence="1 4">Belongs to the eukaryotic ribosomal protein eS6 family.</text>
</comment>
<dbReference type="InterPro" id="IPR014401">
    <property type="entry name" value="Ribosomal_eS6-like"/>
</dbReference>
<dbReference type="Gene3D" id="1.20.5.2650">
    <property type="match status" value="1"/>
</dbReference>
<keyword evidence="3 4" id="KW-0687">Ribonucleoprotein</keyword>
<dbReference type="Pfam" id="PF01092">
    <property type="entry name" value="Ribosomal_S6e"/>
    <property type="match status" value="1"/>
</dbReference>
<evidence type="ECO:0000256" key="4">
    <source>
        <dbReference type="PIRNR" id="PIRNR002129"/>
    </source>
</evidence>
<dbReference type="GeneID" id="121101028"/>
<evidence type="ECO:0000256" key="5">
    <source>
        <dbReference type="SAM" id="MobiDB-lite"/>
    </source>
</evidence>
<evidence type="ECO:0000313" key="7">
    <source>
        <dbReference type="RefSeq" id="XP_040479362.1"/>
    </source>
</evidence>
<organism evidence="6 7">
    <name type="scientific">Ursus maritimus</name>
    <name type="common">Polar bear</name>
    <name type="synonym">Thalarctos maritimus</name>
    <dbReference type="NCBI Taxonomy" id="29073"/>
    <lineage>
        <taxon>Eukaryota</taxon>
        <taxon>Metazoa</taxon>
        <taxon>Chordata</taxon>
        <taxon>Craniata</taxon>
        <taxon>Vertebrata</taxon>
        <taxon>Euteleostomi</taxon>
        <taxon>Mammalia</taxon>
        <taxon>Eutheria</taxon>
        <taxon>Laurasiatheria</taxon>
        <taxon>Carnivora</taxon>
        <taxon>Caniformia</taxon>
        <taxon>Ursidae</taxon>
        <taxon>Ursus</taxon>
    </lineage>
</organism>
<dbReference type="GO" id="GO:0005840">
    <property type="term" value="C:ribosome"/>
    <property type="evidence" value="ECO:0007669"/>
    <property type="project" value="UniProtKB-KW"/>
</dbReference>
<protein>
    <recommendedName>
        <fullName evidence="4">40S ribosomal protein S6</fullName>
    </recommendedName>
</protein>
<keyword evidence="2 4" id="KW-0689">Ribosomal protein</keyword>
<keyword evidence="6" id="KW-1185">Reference proteome</keyword>
<evidence type="ECO:0000256" key="3">
    <source>
        <dbReference type="ARBA" id="ARBA00023274"/>
    </source>
</evidence>
<proteinExistence type="inferred from homology"/>
<dbReference type="Proteomes" id="UP000261680">
    <property type="component" value="Unplaced"/>
</dbReference>
<gene>
    <name evidence="7" type="primary">LOC121101028</name>
</gene>
<evidence type="ECO:0000313" key="6">
    <source>
        <dbReference type="Proteomes" id="UP000261680"/>
    </source>
</evidence>
<dbReference type="AlphaFoldDB" id="A0A8M1FBV1"/>
<dbReference type="KEGG" id="umr:121101028"/>
<name>A0A8M1FBV1_URSMA</name>
<evidence type="ECO:0000256" key="1">
    <source>
        <dbReference type="ARBA" id="ARBA00009312"/>
    </source>
</evidence>
<dbReference type="GO" id="GO:0006412">
    <property type="term" value="P:translation"/>
    <property type="evidence" value="ECO:0007669"/>
    <property type="project" value="InterPro"/>
</dbReference>
<dbReference type="PIRSF" id="PIRSF002129">
    <property type="entry name" value="Ribosom_S6_euk"/>
    <property type="match status" value="1"/>
</dbReference>
<reference evidence="7" key="1">
    <citation type="submission" date="2025-08" db="UniProtKB">
        <authorList>
            <consortium name="RefSeq"/>
        </authorList>
    </citation>
    <scope>IDENTIFICATION</scope>
    <source>
        <tissue evidence="7">Whole blood</tissue>
    </source>
</reference>
<dbReference type="GO" id="GO:1990904">
    <property type="term" value="C:ribonucleoprotein complex"/>
    <property type="evidence" value="ECO:0007669"/>
    <property type="project" value="UniProtKB-KW"/>
</dbReference>
<sequence>MKLNISFPTTGCQKLIEVDDERKLQSFYEKPMATEVAADALGEDWKDYVVRISGGTDRQAFPRKQGVLTHGRVHPLLSKGHYCYRPRRTGERRRESVWGCIVDANLSVLNLVIVKKGEKDIPGLTDTTMPCHLGPKRASRIRKLFNLSEEEDICQYVVGKPLNKEGKKPRTKAPRIHCLVTPCALQHQCWRTALKKQCIKKNEEETEEYAKLLAKRMKKGKEKERPGTDCQETEAVRSDSFYL</sequence>